<evidence type="ECO:0000256" key="2">
    <source>
        <dbReference type="ARBA" id="ARBA00022692"/>
    </source>
</evidence>
<keyword evidence="6" id="KW-0675">Receptor</keyword>
<feature type="transmembrane region" description="Helical" evidence="8">
    <location>
        <begin position="132"/>
        <end position="157"/>
    </location>
</feature>
<dbReference type="GO" id="GO:0016020">
    <property type="term" value="C:membrane"/>
    <property type="evidence" value="ECO:0007669"/>
    <property type="project" value="UniProtKB-SubCell"/>
</dbReference>
<dbReference type="InterPro" id="IPR000276">
    <property type="entry name" value="GPCR_Rhodpsn"/>
</dbReference>
<dbReference type="InterPro" id="IPR050125">
    <property type="entry name" value="GPCR_opsins"/>
</dbReference>
<dbReference type="Gene3D" id="1.20.1070.10">
    <property type="entry name" value="Rhodopsin 7-helix transmembrane proteins"/>
    <property type="match status" value="1"/>
</dbReference>
<accession>A9UMZ5</accession>
<evidence type="ECO:0000256" key="8">
    <source>
        <dbReference type="SAM" id="Phobius"/>
    </source>
</evidence>
<feature type="transmembrane region" description="Helical" evidence="8">
    <location>
        <begin position="22"/>
        <end position="46"/>
    </location>
</feature>
<feature type="transmembrane region" description="Helical" evidence="8">
    <location>
        <begin position="227"/>
        <end position="250"/>
    </location>
</feature>
<dbReference type="PANTHER" id="PTHR24240">
    <property type="entry name" value="OPSIN"/>
    <property type="match status" value="1"/>
</dbReference>
<dbReference type="PRINTS" id="PR00237">
    <property type="entry name" value="GPCRRHODOPSN"/>
</dbReference>
<name>A9UMZ5_NEMVE</name>
<feature type="transmembrane region" description="Helical" evidence="8">
    <location>
        <begin position="97"/>
        <end position="120"/>
    </location>
</feature>
<dbReference type="Pfam" id="PF00001">
    <property type="entry name" value="7tm_1"/>
    <property type="match status" value="1"/>
</dbReference>
<feature type="domain" description="G-protein coupled receptors family 1 profile" evidence="9">
    <location>
        <begin position="38"/>
        <end position="286"/>
    </location>
</feature>
<evidence type="ECO:0000256" key="1">
    <source>
        <dbReference type="ARBA" id="ARBA00004141"/>
    </source>
</evidence>
<dbReference type="GO" id="GO:0004930">
    <property type="term" value="F:G protein-coupled receptor activity"/>
    <property type="evidence" value="ECO:0007669"/>
    <property type="project" value="UniProtKB-KW"/>
</dbReference>
<evidence type="ECO:0000259" key="9">
    <source>
        <dbReference type="PROSITE" id="PS50262"/>
    </source>
</evidence>
<dbReference type="PROSITE" id="PS50262">
    <property type="entry name" value="G_PROTEIN_RECEP_F1_2"/>
    <property type="match status" value="1"/>
</dbReference>
<dbReference type="EMBL" id="BR000685">
    <property type="protein sequence ID" value="FAA00412.1"/>
    <property type="molecule type" value="Genomic_DNA"/>
</dbReference>
<keyword evidence="4" id="KW-0297">G-protein coupled receptor</keyword>
<evidence type="ECO:0000256" key="4">
    <source>
        <dbReference type="ARBA" id="ARBA00023040"/>
    </source>
</evidence>
<keyword evidence="3 8" id="KW-1133">Transmembrane helix</keyword>
<gene>
    <name evidence="10" type="primary">Nvop64</name>
</gene>
<dbReference type="CDD" id="cd14969">
    <property type="entry name" value="7tmA_Opsins_type2_animals"/>
    <property type="match status" value="1"/>
</dbReference>
<organism evidence="10">
    <name type="scientific">Nematostella vectensis</name>
    <name type="common">Starlet sea anemone</name>
    <dbReference type="NCBI Taxonomy" id="45351"/>
    <lineage>
        <taxon>Eukaryota</taxon>
        <taxon>Metazoa</taxon>
        <taxon>Cnidaria</taxon>
        <taxon>Anthozoa</taxon>
        <taxon>Hexacorallia</taxon>
        <taxon>Actiniaria</taxon>
        <taxon>Edwardsiidae</taxon>
        <taxon>Nematostella</taxon>
    </lineage>
</organism>
<feature type="transmembrane region" description="Helical" evidence="8">
    <location>
        <begin position="58"/>
        <end position="77"/>
    </location>
</feature>
<protein>
    <submittedName>
        <fullName evidence="10">Opsin</fullName>
    </submittedName>
</protein>
<evidence type="ECO:0000256" key="5">
    <source>
        <dbReference type="ARBA" id="ARBA00023136"/>
    </source>
</evidence>
<evidence type="ECO:0000256" key="7">
    <source>
        <dbReference type="ARBA" id="ARBA00023224"/>
    </source>
</evidence>
<feature type="transmembrane region" description="Helical" evidence="8">
    <location>
        <begin position="270"/>
        <end position="289"/>
    </location>
</feature>
<evidence type="ECO:0000256" key="3">
    <source>
        <dbReference type="ARBA" id="ARBA00022989"/>
    </source>
</evidence>
<dbReference type="AlphaFoldDB" id="A9UMZ5"/>
<feature type="transmembrane region" description="Helical" evidence="8">
    <location>
        <begin position="185"/>
        <end position="206"/>
    </location>
</feature>
<dbReference type="SUPFAM" id="SSF81321">
    <property type="entry name" value="Family A G protein-coupled receptor-like"/>
    <property type="match status" value="1"/>
</dbReference>
<reference evidence="10" key="1">
    <citation type="journal article" date="2008" name="Curr. Biol.">
        <title>Evolution and functional diversity of jellyfish opsins.</title>
        <authorList>
            <person name="Suga H."/>
            <person name="Schmid V."/>
            <person name="Gehring W.J."/>
        </authorList>
    </citation>
    <scope>NUCLEOTIDE SEQUENCE</scope>
</reference>
<sequence>MFNASNDSDNIYSRFGGKSGYVMYYMTMLVILIAGISGNGITIVICRRPEHRKKEITPLLINLAVADLIIVTFGYSLTFTSNIRGAYLVEGDPLCYWSAIVNGTVGIGSIVTMVVVNILICKSTQRNIIFKLSPRTMAVAFVGIWTYSACVVFPPLFGWNRIVPGTAHTSCEPDWSNQTSLGLSYNIYMMVFGFFLPLICISFTFYRIRKCLAAPTVLQNTFKKRAYVELVRMMAGVVTAFTLSWSPYAIVCLKSMVVGEQKLAPFTSEVTALMAKASAVYNPIVYVVLSKRFRSSLVSLVVSVAEGLLGKNRIRPLRIQVAPSASSNRT</sequence>
<comment type="subcellular location">
    <subcellularLocation>
        <location evidence="1">Membrane</location>
        <topology evidence="1">Multi-pass membrane protein</topology>
    </subcellularLocation>
</comment>
<keyword evidence="2 8" id="KW-0812">Transmembrane</keyword>
<proteinExistence type="predicted"/>
<keyword evidence="5 8" id="KW-0472">Membrane</keyword>
<dbReference type="InterPro" id="IPR017452">
    <property type="entry name" value="GPCR_Rhodpsn_7TM"/>
</dbReference>
<keyword evidence="7" id="KW-0807">Transducer</keyword>
<evidence type="ECO:0000256" key="6">
    <source>
        <dbReference type="ARBA" id="ARBA00023170"/>
    </source>
</evidence>
<evidence type="ECO:0000313" key="10">
    <source>
        <dbReference type="EMBL" id="FAA00412.1"/>
    </source>
</evidence>